<evidence type="ECO:0000256" key="1">
    <source>
        <dbReference type="SAM" id="MobiDB-lite"/>
    </source>
</evidence>
<dbReference type="WBParaSite" id="SSLN_0000428401-mRNA-1">
    <property type="protein sequence ID" value="SSLN_0000428401-mRNA-1"/>
    <property type="gene ID" value="SSLN_0000428401"/>
</dbReference>
<evidence type="ECO:0000313" key="2">
    <source>
        <dbReference type="WBParaSite" id="SSLN_0000428401-mRNA-1"/>
    </source>
</evidence>
<feature type="compositionally biased region" description="Low complexity" evidence="1">
    <location>
        <begin position="45"/>
        <end position="59"/>
    </location>
</feature>
<dbReference type="InterPro" id="IPR039989">
    <property type="entry name" value="NUDT9"/>
</dbReference>
<dbReference type="Gene3D" id="3.90.79.10">
    <property type="entry name" value="Nucleoside Triphosphate Pyrophosphohydrolase"/>
    <property type="match status" value="1"/>
</dbReference>
<dbReference type="GO" id="GO:0047631">
    <property type="term" value="F:ADP-ribose diphosphatase activity"/>
    <property type="evidence" value="ECO:0007669"/>
    <property type="project" value="InterPro"/>
</dbReference>
<proteinExistence type="predicted"/>
<dbReference type="PANTHER" id="PTHR13030:SF8">
    <property type="entry name" value="ADP-RIBOSE PYROPHOSPHATASE, MITOCHONDRIAL"/>
    <property type="match status" value="1"/>
</dbReference>
<dbReference type="AlphaFoldDB" id="A0A183SIU2"/>
<name>A0A183SIU2_SCHSO</name>
<feature type="region of interest" description="Disordered" evidence="1">
    <location>
        <begin position="1"/>
        <end position="25"/>
    </location>
</feature>
<sequence length="306" mass="33809">LVDDISSSDKGEKDDKTKTGKKRTKLELAVQSALEAAKDADIPITAGAPGSEGESSGTEEPGDPQADPVEVPTSEEPNTGRAIQRKLAGHRLWRFTPFNFEKYPGMRMNVPPDKIAWTHGVTFGSSAILRSIPFNTFDSKNHIRRQSLLGRYRLDPNTGAPLNPMGRSGLLGKGLLPRWGPNHSVVVVVTRWSINPKTGSAVMRGNRGVLQVVALERNKRFCVPWIFKGYLDDQLNADGGWLETVVINYHEGEGRGAQLTDDIMKVFSETVSDEQVKWMEVAHNSNLRTSHNYILKSVAEIKGAFY</sequence>
<reference evidence="2" key="1">
    <citation type="submission" date="2016-06" db="UniProtKB">
        <authorList>
            <consortium name="WormBaseParasite"/>
        </authorList>
    </citation>
    <scope>IDENTIFICATION</scope>
</reference>
<dbReference type="Pfam" id="PF25969">
    <property type="entry name" value="NUDT9_N"/>
    <property type="match status" value="1"/>
</dbReference>
<accession>A0A183SIU2</accession>
<dbReference type="PANTHER" id="PTHR13030">
    <property type="entry name" value="NUDIX HYDROLASE"/>
    <property type="match status" value="1"/>
</dbReference>
<feature type="compositionally biased region" description="Basic and acidic residues" evidence="1">
    <location>
        <begin position="7"/>
        <end position="18"/>
    </location>
</feature>
<organism evidence="2">
    <name type="scientific">Schistocephalus solidus</name>
    <name type="common">Tapeworm</name>
    <dbReference type="NCBI Taxonomy" id="70667"/>
    <lineage>
        <taxon>Eukaryota</taxon>
        <taxon>Metazoa</taxon>
        <taxon>Spiralia</taxon>
        <taxon>Lophotrochozoa</taxon>
        <taxon>Platyhelminthes</taxon>
        <taxon>Cestoda</taxon>
        <taxon>Eucestoda</taxon>
        <taxon>Diphyllobothriidea</taxon>
        <taxon>Diphyllobothriidae</taxon>
        <taxon>Schistocephalus</taxon>
    </lineage>
</organism>
<protein>
    <submittedName>
        <fullName evidence="2">ADP-ribose pyrophosphatase, mitochondrial</fullName>
    </submittedName>
</protein>
<feature type="region of interest" description="Disordered" evidence="1">
    <location>
        <begin position="37"/>
        <end position="79"/>
    </location>
</feature>